<feature type="signal peptide" evidence="1">
    <location>
        <begin position="1"/>
        <end position="19"/>
    </location>
</feature>
<proteinExistence type="predicted"/>
<evidence type="ECO:0000256" key="1">
    <source>
        <dbReference type="SAM" id="SignalP"/>
    </source>
</evidence>
<feature type="chain" id="PRO_5010860827" description="DUF732 domain-containing protein" evidence="1">
    <location>
        <begin position="20"/>
        <end position="116"/>
    </location>
</feature>
<sequence length="116" mass="12395">MFSVAMVGAAVLAPMPVAAAQPDEDQVFFDELQHEGLNPDYDKQICGNDKCESLRSLLVQEGHAVCGALSDSPRLAPASVIAHLGIPPNHAHALINASRHAYCPQLPDPYSRVPGR</sequence>
<dbReference type="EMBL" id="LQPI01000047">
    <property type="protein sequence ID" value="ORW20097.1"/>
    <property type="molecule type" value="Genomic_DNA"/>
</dbReference>
<dbReference type="Pfam" id="PF05305">
    <property type="entry name" value="DUF732"/>
    <property type="match status" value="1"/>
</dbReference>
<protein>
    <recommendedName>
        <fullName evidence="2">DUF732 domain-containing protein</fullName>
    </recommendedName>
</protein>
<reference evidence="3 4" key="1">
    <citation type="submission" date="2016-01" db="EMBL/GenBank/DDBJ databases">
        <title>The new phylogeny of the genus Mycobacterium.</title>
        <authorList>
            <person name="Tarcisio F."/>
            <person name="Conor M."/>
            <person name="Antonella G."/>
            <person name="Elisabetta G."/>
            <person name="Giulia F.S."/>
            <person name="Sara T."/>
            <person name="Anna F."/>
            <person name="Clotilde B."/>
            <person name="Roberto B."/>
            <person name="Veronica D.S."/>
            <person name="Fabio R."/>
            <person name="Monica P."/>
            <person name="Olivier J."/>
            <person name="Enrico T."/>
            <person name="Nicola S."/>
        </authorList>
    </citation>
    <scope>NUCLEOTIDE SEQUENCE [LARGE SCALE GENOMIC DNA]</scope>
    <source>
        <strain evidence="3 4">DSM 44164</strain>
    </source>
</reference>
<organism evidence="3 4">
    <name type="scientific">Mycolicibacter nonchromogenicus</name>
    <name type="common">Mycobacterium nonchromogenicum</name>
    <dbReference type="NCBI Taxonomy" id="1782"/>
    <lineage>
        <taxon>Bacteria</taxon>
        <taxon>Bacillati</taxon>
        <taxon>Actinomycetota</taxon>
        <taxon>Actinomycetes</taxon>
        <taxon>Mycobacteriales</taxon>
        <taxon>Mycobacteriaceae</taxon>
        <taxon>Mycolicibacter</taxon>
    </lineage>
</organism>
<evidence type="ECO:0000313" key="3">
    <source>
        <dbReference type="EMBL" id="ORW20097.1"/>
    </source>
</evidence>
<name>A0A1X1Z9I8_MYCNO</name>
<evidence type="ECO:0000313" key="4">
    <source>
        <dbReference type="Proteomes" id="UP000193108"/>
    </source>
</evidence>
<feature type="domain" description="DUF732" evidence="2">
    <location>
        <begin position="25"/>
        <end position="105"/>
    </location>
</feature>
<keyword evidence="4" id="KW-1185">Reference proteome</keyword>
<evidence type="ECO:0000259" key="2">
    <source>
        <dbReference type="Pfam" id="PF05305"/>
    </source>
</evidence>
<keyword evidence="1" id="KW-0732">Signal</keyword>
<gene>
    <name evidence="3" type="ORF">AWC18_12705</name>
</gene>
<dbReference type="Proteomes" id="UP000193108">
    <property type="component" value="Unassembled WGS sequence"/>
</dbReference>
<accession>A0A1X1Z9I8</accession>
<dbReference type="AlphaFoldDB" id="A0A1X1Z9I8"/>
<comment type="caution">
    <text evidence="3">The sequence shown here is derived from an EMBL/GenBank/DDBJ whole genome shotgun (WGS) entry which is preliminary data.</text>
</comment>
<dbReference type="InterPro" id="IPR007969">
    <property type="entry name" value="DUF732"/>
</dbReference>